<dbReference type="Pfam" id="PF00005">
    <property type="entry name" value="ABC_tran"/>
    <property type="match status" value="1"/>
</dbReference>
<dbReference type="Proteomes" id="UP001165065">
    <property type="component" value="Unassembled WGS sequence"/>
</dbReference>
<feature type="transmembrane region" description="Helical" evidence="8">
    <location>
        <begin position="432"/>
        <end position="459"/>
    </location>
</feature>
<dbReference type="InterPro" id="IPR013525">
    <property type="entry name" value="ABC2_TM"/>
</dbReference>
<evidence type="ECO:0000256" key="8">
    <source>
        <dbReference type="SAM" id="Phobius"/>
    </source>
</evidence>
<dbReference type="InterPro" id="IPR003593">
    <property type="entry name" value="AAA+_ATPase"/>
</dbReference>
<keyword evidence="7 8" id="KW-0472">Membrane</keyword>
<accession>A0A9W7L2V3</accession>
<dbReference type="AlphaFoldDB" id="A0A9W7L2V3"/>
<dbReference type="Gene3D" id="3.40.50.300">
    <property type="entry name" value="P-loop containing nucleotide triphosphate hydrolases"/>
    <property type="match status" value="1"/>
</dbReference>
<evidence type="ECO:0000313" key="11">
    <source>
        <dbReference type="Proteomes" id="UP001165065"/>
    </source>
</evidence>
<keyword evidence="6 8" id="KW-1133">Transmembrane helix</keyword>
<evidence type="ECO:0000256" key="6">
    <source>
        <dbReference type="ARBA" id="ARBA00022989"/>
    </source>
</evidence>
<keyword evidence="4" id="KW-0547">Nucleotide-binding</keyword>
<dbReference type="PANTHER" id="PTHR48041:SF139">
    <property type="entry name" value="PROTEIN SCARLET"/>
    <property type="match status" value="1"/>
</dbReference>
<evidence type="ECO:0000256" key="7">
    <source>
        <dbReference type="ARBA" id="ARBA00023136"/>
    </source>
</evidence>
<dbReference type="InterPro" id="IPR003439">
    <property type="entry name" value="ABC_transporter-like_ATP-bd"/>
</dbReference>
<gene>
    <name evidence="10" type="ORF">TrCOL_g7315</name>
</gene>
<keyword evidence="3 8" id="KW-0812">Transmembrane</keyword>
<feature type="transmembrane region" description="Helical" evidence="8">
    <location>
        <begin position="465"/>
        <end position="487"/>
    </location>
</feature>
<feature type="transmembrane region" description="Helical" evidence="8">
    <location>
        <begin position="391"/>
        <end position="411"/>
    </location>
</feature>
<evidence type="ECO:0000256" key="5">
    <source>
        <dbReference type="ARBA" id="ARBA00022840"/>
    </source>
</evidence>
<dbReference type="EMBL" id="BRYA01000577">
    <property type="protein sequence ID" value="GMI23927.1"/>
    <property type="molecule type" value="Genomic_DNA"/>
</dbReference>
<keyword evidence="5" id="KW-0067">ATP-binding</keyword>
<evidence type="ECO:0000256" key="2">
    <source>
        <dbReference type="ARBA" id="ARBA00022448"/>
    </source>
</evidence>
<dbReference type="PANTHER" id="PTHR48041">
    <property type="entry name" value="ABC TRANSPORTER G FAMILY MEMBER 28"/>
    <property type="match status" value="1"/>
</dbReference>
<feature type="transmembrane region" description="Helical" evidence="8">
    <location>
        <begin position="351"/>
        <end position="371"/>
    </location>
</feature>
<reference evidence="11" key="1">
    <citation type="journal article" date="2023" name="Commun. Biol.">
        <title>Genome analysis of Parmales, the sister group of diatoms, reveals the evolutionary specialization of diatoms from phago-mixotrophs to photoautotrophs.</title>
        <authorList>
            <person name="Ban H."/>
            <person name="Sato S."/>
            <person name="Yoshikawa S."/>
            <person name="Yamada K."/>
            <person name="Nakamura Y."/>
            <person name="Ichinomiya M."/>
            <person name="Sato N."/>
            <person name="Blanc-Mathieu R."/>
            <person name="Endo H."/>
            <person name="Kuwata A."/>
            <person name="Ogata H."/>
        </authorList>
    </citation>
    <scope>NUCLEOTIDE SEQUENCE [LARGE SCALE GENOMIC DNA]</scope>
</reference>
<dbReference type="InterPro" id="IPR050352">
    <property type="entry name" value="ABCG_transporters"/>
</dbReference>
<dbReference type="CDD" id="cd03213">
    <property type="entry name" value="ABCG_EPDR"/>
    <property type="match status" value="1"/>
</dbReference>
<dbReference type="GO" id="GO:0005524">
    <property type="term" value="F:ATP binding"/>
    <property type="evidence" value="ECO:0007669"/>
    <property type="project" value="UniProtKB-KW"/>
</dbReference>
<organism evidence="10 11">
    <name type="scientific">Triparma columacea</name>
    <dbReference type="NCBI Taxonomy" id="722753"/>
    <lineage>
        <taxon>Eukaryota</taxon>
        <taxon>Sar</taxon>
        <taxon>Stramenopiles</taxon>
        <taxon>Ochrophyta</taxon>
        <taxon>Bolidophyceae</taxon>
        <taxon>Parmales</taxon>
        <taxon>Triparmaceae</taxon>
        <taxon>Triparma</taxon>
    </lineage>
</organism>
<comment type="caution">
    <text evidence="10">The sequence shown here is derived from an EMBL/GenBank/DDBJ whole genome shotgun (WGS) entry which is preliminary data.</text>
</comment>
<dbReference type="InterPro" id="IPR043926">
    <property type="entry name" value="ABCG_dom"/>
</dbReference>
<dbReference type="SMART" id="SM00382">
    <property type="entry name" value="AAA"/>
    <property type="match status" value="1"/>
</dbReference>
<name>A0A9W7L2V3_9STRA</name>
<dbReference type="PROSITE" id="PS50893">
    <property type="entry name" value="ABC_TRANSPORTER_2"/>
    <property type="match status" value="1"/>
</dbReference>
<dbReference type="GO" id="GO:0140359">
    <property type="term" value="F:ABC-type transporter activity"/>
    <property type="evidence" value="ECO:0007669"/>
    <property type="project" value="InterPro"/>
</dbReference>
<evidence type="ECO:0000256" key="3">
    <source>
        <dbReference type="ARBA" id="ARBA00022692"/>
    </source>
</evidence>
<protein>
    <recommendedName>
        <fullName evidence="9">ABC transporter domain-containing protein</fullName>
    </recommendedName>
</protein>
<evidence type="ECO:0000256" key="4">
    <source>
        <dbReference type="ARBA" id="ARBA00022741"/>
    </source>
</evidence>
<dbReference type="GO" id="GO:0016887">
    <property type="term" value="F:ATP hydrolysis activity"/>
    <property type="evidence" value="ECO:0007669"/>
    <property type="project" value="InterPro"/>
</dbReference>
<dbReference type="SUPFAM" id="SSF52540">
    <property type="entry name" value="P-loop containing nucleoside triphosphate hydrolases"/>
    <property type="match status" value="1"/>
</dbReference>
<dbReference type="Pfam" id="PF01061">
    <property type="entry name" value="ABC2_membrane"/>
    <property type="match status" value="1"/>
</dbReference>
<keyword evidence="11" id="KW-1185">Reference proteome</keyword>
<comment type="subcellular location">
    <subcellularLocation>
        <location evidence="1">Membrane</location>
        <topology evidence="1">Multi-pass membrane protein</topology>
    </subcellularLocation>
</comment>
<dbReference type="InterPro" id="IPR027417">
    <property type="entry name" value="P-loop_NTPase"/>
</dbReference>
<evidence type="ECO:0000256" key="1">
    <source>
        <dbReference type="ARBA" id="ARBA00004141"/>
    </source>
</evidence>
<proteinExistence type="predicted"/>
<dbReference type="GO" id="GO:0016020">
    <property type="term" value="C:membrane"/>
    <property type="evidence" value="ECO:0007669"/>
    <property type="project" value="UniProtKB-SubCell"/>
</dbReference>
<feature type="transmembrane region" description="Helical" evidence="8">
    <location>
        <begin position="499"/>
        <end position="516"/>
    </location>
</feature>
<sequence>MTVQVEMGNASVTAEEVGEPLQQRAKTLSWSQISFSIGKAGGAGSSILTSCHGSAENSTLTCIMGPSGAGKSSLLNVLAGRVAHGGDKTITGSITVDGQPIDPFVYRKQIAYVMQDDAISPTSTPREALTFSASLRLARGTSKQKIKQIVDDMLDELGLTGCADRMVGGGLIKGISGGERKRTSVGVELVTDPSLVFLDEPTSGLDAYSAHQCVSLLKKLSSSGKCTVLCTIHQPSSEVFLQFDSAILLKSGRVVYGGPVLGMQKHFNSCGYPVPDLTNPADHAMFTVQIIDDTEMDKVGLFQIEDASKVRSTSFEGDDSGGIVPVVTATFMTQLAWLMRREMNGLVRDKAALIGRFGITIFLNLLFGLIFRNAGNRDDSQEGFFYDHFGALTMVTISSMFGAAQPTLLAFPEQRPIFLREYSTGTYSIMPYFISKVCFEFPLAFAQSLVQWLVVYWLISFRGSFMLLLLASFALGLASASIAVLMGCAVADVKTASELLPVVFVPQMLFAGFFVSTDQIPSYLRWAQYLCSLKYAMNVLSIIEFGNGACQEGAENACKALLDSNEIEEDKWWVYVLVLAALFFGFRIIGARVLTIKATTVF</sequence>
<dbReference type="Pfam" id="PF19055">
    <property type="entry name" value="ABC2_membrane_7"/>
    <property type="match status" value="1"/>
</dbReference>
<evidence type="ECO:0000313" key="10">
    <source>
        <dbReference type="EMBL" id="GMI23927.1"/>
    </source>
</evidence>
<evidence type="ECO:0000259" key="9">
    <source>
        <dbReference type="PROSITE" id="PS50893"/>
    </source>
</evidence>
<keyword evidence="2" id="KW-0813">Transport</keyword>
<dbReference type="OrthoDB" id="66620at2759"/>
<feature type="domain" description="ABC transporter" evidence="9">
    <location>
        <begin position="28"/>
        <end position="276"/>
    </location>
</feature>
<feature type="transmembrane region" description="Helical" evidence="8">
    <location>
        <begin position="322"/>
        <end position="339"/>
    </location>
</feature>
<feature type="transmembrane region" description="Helical" evidence="8">
    <location>
        <begin position="572"/>
        <end position="589"/>
    </location>
</feature>